<evidence type="ECO:0000313" key="2">
    <source>
        <dbReference type="EMBL" id="RDE51854.1"/>
    </source>
</evidence>
<evidence type="ECO:0000259" key="1">
    <source>
        <dbReference type="Pfam" id="PF12697"/>
    </source>
</evidence>
<dbReference type="Gene3D" id="3.40.50.1820">
    <property type="entry name" value="alpha/beta hydrolase"/>
    <property type="match status" value="1"/>
</dbReference>
<dbReference type="Pfam" id="PF12697">
    <property type="entry name" value="Abhydrolase_6"/>
    <property type="match status" value="1"/>
</dbReference>
<sequence>MKTRRIHTLHRPAVGPTRSPRLLFVHGGYATAGCWDTYFLPYFSRLGFDCRALDLAGHGTSDGRERLDSFGLDDYVEDVTQVAQGIAEPLILIAHSMGCVVVERVLEQQPAQAAILMAPVPPGGILGATMNIACSQPSFFGEQARATQGEYSEKTLRTIRDVYYSRDTKTEDLLRFGKLFQSESRRAILDLTLLAMRIGGRRRPKLPVLVVGGEADAVFQASLLRFTSSRWQAQEAVIPAAGHTLMLDAHWQAAAATIAAWIEQLP</sequence>
<dbReference type="AlphaFoldDB" id="A0A369XPF1"/>
<dbReference type="SUPFAM" id="SSF53474">
    <property type="entry name" value="alpha/beta-Hydrolases"/>
    <property type="match status" value="1"/>
</dbReference>
<dbReference type="PANTHER" id="PTHR43194">
    <property type="entry name" value="HYDROLASE ALPHA/BETA FOLD FAMILY"/>
    <property type="match status" value="1"/>
</dbReference>
<dbReference type="PROSITE" id="PS51257">
    <property type="entry name" value="PROKAR_LIPOPROTEIN"/>
    <property type="match status" value="1"/>
</dbReference>
<dbReference type="InterPro" id="IPR000073">
    <property type="entry name" value="AB_hydrolase_1"/>
</dbReference>
<gene>
    <name evidence="2" type="ORF">DVS81_04325</name>
</gene>
<evidence type="ECO:0000313" key="3">
    <source>
        <dbReference type="Proteomes" id="UP000253831"/>
    </source>
</evidence>
<dbReference type="EMBL" id="QPGA01000004">
    <property type="protein sequence ID" value="RDE51854.1"/>
    <property type="molecule type" value="Genomic_DNA"/>
</dbReference>
<reference evidence="2 3" key="1">
    <citation type="submission" date="2018-05" db="EMBL/GenBank/DDBJ databases">
        <title>Integrated omic analyses show evidence that a Ca. Accumulibacter phosphatis strain performs denitrification under micro-aerobic conditions.</title>
        <authorList>
            <person name="Camejo P.Y."/>
            <person name="Katherine M.D."/>
            <person name="Daniel N.R."/>
        </authorList>
    </citation>
    <scope>NUCLEOTIDE SEQUENCE [LARGE SCALE GENOMIC DNA]</scope>
    <source>
        <strain evidence="2">UW-LDO-IC</strain>
    </source>
</reference>
<organism evidence="2 3">
    <name type="scientific">Candidatus Accumulibacter meliphilus</name>
    <dbReference type="NCBI Taxonomy" id="2211374"/>
    <lineage>
        <taxon>Bacteria</taxon>
        <taxon>Pseudomonadati</taxon>
        <taxon>Pseudomonadota</taxon>
        <taxon>Betaproteobacteria</taxon>
        <taxon>Candidatus Accumulibacter</taxon>
    </lineage>
</organism>
<keyword evidence="2" id="KW-0378">Hydrolase</keyword>
<dbReference type="PANTHER" id="PTHR43194:SF2">
    <property type="entry name" value="PEROXISOMAL MEMBRANE PROTEIN LPX1"/>
    <property type="match status" value="1"/>
</dbReference>
<dbReference type="GO" id="GO:0016787">
    <property type="term" value="F:hydrolase activity"/>
    <property type="evidence" value="ECO:0007669"/>
    <property type="project" value="UniProtKB-KW"/>
</dbReference>
<feature type="domain" description="AB hydrolase-1" evidence="1">
    <location>
        <begin position="22"/>
        <end position="254"/>
    </location>
</feature>
<dbReference type="Proteomes" id="UP000253831">
    <property type="component" value="Unassembled WGS sequence"/>
</dbReference>
<accession>A0A369XPF1</accession>
<name>A0A369XPF1_9PROT</name>
<dbReference type="InterPro" id="IPR029058">
    <property type="entry name" value="AB_hydrolase_fold"/>
</dbReference>
<proteinExistence type="predicted"/>
<protein>
    <submittedName>
        <fullName evidence="2">Alpha/beta fold hydrolase</fullName>
    </submittedName>
</protein>
<comment type="caution">
    <text evidence="2">The sequence shown here is derived from an EMBL/GenBank/DDBJ whole genome shotgun (WGS) entry which is preliminary data.</text>
</comment>
<dbReference type="InterPro" id="IPR050228">
    <property type="entry name" value="Carboxylesterase_BioH"/>
</dbReference>